<reference evidence="1 2" key="1">
    <citation type="submission" date="2021-01" db="EMBL/GenBank/DDBJ databases">
        <title>Whole genome shotgun sequence of Microbispora siamensis NBRC 104113.</title>
        <authorList>
            <person name="Komaki H."/>
            <person name="Tamura T."/>
        </authorList>
    </citation>
    <scope>NUCLEOTIDE SEQUENCE [LARGE SCALE GENOMIC DNA]</scope>
    <source>
        <strain evidence="1 2">NBRC 104113</strain>
    </source>
</reference>
<evidence type="ECO:0000313" key="1">
    <source>
        <dbReference type="EMBL" id="GIH64595.1"/>
    </source>
</evidence>
<evidence type="ECO:0008006" key="3">
    <source>
        <dbReference type="Google" id="ProtNLM"/>
    </source>
</evidence>
<dbReference type="InterPro" id="IPR036736">
    <property type="entry name" value="ACP-like_sf"/>
</dbReference>
<dbReference type="Gene3D" id="1.10.1200.10">
    <property type="entry name" value="ACP-like"/>
    <property type="match status" value="1"/>
</dbReference>
<dbReference type="EMBL" id="BOOF01000032">
    <property type="protein sequence ID" value="GIH64595.1"/>
    <property type="molecule type" value="Genomic_DNA"/>
</dbReference>
<proteinExistence type="predicted"/>
<keyword evidence="2" id="KW-1185">Reference proteome</keyword>
<organism evidence="1 2">
    <name type="scientific">Microbispora siamensis</name>
    <dbReference type="NCBI Taxonomy" id="564413"/>
    <lineage>
        <taxon>Bacteria</taxon>
        <taxon>Bacillati</taxon>
        <taxon>Actinomycetota</taxon>
        <taxon>Actinomycetes</taxon>
        <taxon>Streptosporangiales</taxon>
        <taxon>Streptosporangiaceae</taxon>
        <taxon>Microbispora</taxon>
    </lineage>
</organism>
<comment type="caution">
    <text evidence="1">The sequence shown here is derived from an EMBL/GenBank/DDBJ whole genome shotgun (WGS) entry which is preliminary data.</text>
</comment>
<accession>A0ABQ4GT30</accession>
<evidence type="ECO:0000313" key="2">
    <source>
        <dbReference type="Proteomes" id="UP000660454"/>
    </source>
</evidence>
<sequence length="77" mass="8600">MTAAISRAEFVDLLRDEIGLAVAAEDLGRTFDEVPGWDSLHLLTMLVLLEKRVSRPLSLPDFLDAASLETIYELVNR</sequence>
<name>A0ABQ4GT30_9ACTN</name>
<dbReference type="SUPFAM" id="SSF47336">
    <property type="entry name" value="ACP-like"/>
    <property type="match status" value="1"/>
</dbReference>
<dbReference type="RefSeq" id="WP_079314737.1">
    <property type="nucleotide sequence ID" value="NZ_BOOF01000032.1"/>
</dbReference>
<dbReference type="Proteomes" id="UP000660454">
    <property type="component" value="Unassembled WGS sequence"/>
</dbReference>
<gene>
    <name evidence="1" type="ORF">Msi02_54120</name>
</gene>
<protein>
    <recommendedName>
        <fullName evidence="3">Acyl carrier protein</fullName>
    </recommendedName>
</protein>